<evidence type="ECO:0000256" key="8">
    <source>
        <dbReference type="ARBA" id="ARBA00022729"/>
    </source>
</evidence>
<sequence length="2050" mass="219277">MIRPAGFPHSRVRQTPRPAAISRRLRRLAATLALALALPALGLAASGATRWDALATPLFSHLGMDQGLPHPVSVVMAQDSDGYLWIGTQQGLARWDGYRMRNFLFDAADPTSLPGDLIQALHVDQQGRLWVGTANGGMAVYDKVHERFQRYGAGPGGLRHPAVNAIASDPDGGIWVGTAGGLDYLPPDRSAVRHIGRAPGRPDSQVRSLLRDRAGNLWIGSVTGLEVREARDGAVRAVKVAEKAATPGGAPWADAVLALAEQRDGRILFGTMKSGLGMASGNGGAQLLAQPDVGDAGAHMVLSLAEVSPGRWWAATYGGGVLEYDAASHRSRRIQHQPTVGASLGADRVAAVLRDRSGLVWVANERSVDTYNPQAEAIRNIHGAEGLAETGVSALMGDADGKMWIALADQGVDQVLPDGRRVAALRPDPSKPDDALPKRFVLAMAPAPGNEAWIGTQLGLYRSSAQGRKVKRVKLPQENPYPRISAMLQQDKVLWLGTFDGLLRYEPETGALRSYVQGTAPGGLTDNRIHAIAEDGHGGLWIGTRNGLNRLSPDGNAVEQIHAQPAVAGALRYPLVTSLVMDRLGRLWAGTNGGGIHVLEKRDGRGAPVFRQIGTADGLPYGAITGMLLDDTGVVWASTADGLASIDPASFKVRALGRQDGMAFSTFFGGAAGLTPDSDVAFGATGGLTVVRPQDLASWRYAPPLMITAVRIDGQPVSAGEVMARLAGGNATLVLEPGRKNLEVQLSALDYSAPQLNRFAARMDGVDRDWVSTNATGRTAIYRNLAPGTYRLHLRGSNRAGEWNPQALSLTVIVQPHWYQSWWAKVLYALAGAGAAWGLYRWRMGYLLRAKARLEARIYARTQHLEKLNAIVRSINEQVDFDALLVTMLREATVIEGVETAYALVYDAASETFAVRAAWARSGAAPELPALGPDAAAERFAPSGSAISDDIFVVRGQVSSIGAGSPAAQLALRIRVEGAVQGYLVFANGHHSMAFDQSDQDLLKGLKEHFVSAFQKAHALRVIDRARADAESASRAKSEFLANMSHEIRTPMNALIGLSRLTLRTELNPKQRDYLGKILWSGENLLGIINDILDFSKIEARRLELEHVAFPLDDLLGNLADVVVHKTEEKGIEVVFRVAPDVPRQLLGDPLRLGQVLLNLAGNAAKFTERGEIVLSVDVLERRPASMMLRFAVRDTGIGMTEQQVAALFQSFSQADSSITRKYGGTGLGLAISRQLVELMGGAITVESQPGIGSCFAFDIELGIAPAGTAESGPRPALGHHRVLVVDDSLAARDVLCDMLESFGIVDCIGAESGPAALDLLLAAEIAGTPFDLVLMDWRMPVWDGVETARRIRGDARITITPAILMVSAYAREDVLHQIDHAGLDGFLIKPVVPSLLYNSILDILQPMHSAGAAEAPRTKHGSRPDMSRLAGARVLLAEDNAINRDVALDFLADAPITVDVAFDGMQAVEMVQGHPGGYYDLVLMDVQMPVMDGLTAARTIRALGPHADLPIVAMTAHALTSDHEASIAAGMNEHLTKPIDPSALYATLLRWIAPRAPAHASNMADAAELAGPARDGDANASPAAGNTTAPLPAVAGIDWQAALQCVDNRRDLLHKVLAGFRKNYGAAGQALLLDDATTPDALERYAHGLKSAAATVGAHAVVQMSAALENALRQDRRADAEALRAPLAAAMASLAASMEAAFGGGAASAGAGFPPAPGLDRAPQPPQETAADTARRQHILIVDDQELNREVLTMLLEDDYTVSTSDDGAGVLQWASGHQPDLVLLDVMMEELDGHEVLRRLKEDASTSHIPVIFITGLDSREDEAHGLELGASDYISKPFSPAVVRARVALHLQLAHQRRQLEALAHIDGLTGLPNRRRFDEHYAAEWQRSQRNGAPLSVLLLDVDCFKQYNDHYGHAMGDQVLRELGRILRASARRPADLAARYGGEEFVLVLPETDAAAAFDVAQRIRADVEALAIPHEHSVCAPTITVSVGGATSALLHGETRGELLEAADQHLYRAKAEGRNRAVCRAAHRSASKKFLEELNGAS</sequence>
<keyword evidence="8" id="KW-0732">Signal</keyword>
<dbReference type="Gene3D" id="2.130.10.10">
    <property type="entry name" value="YVTN repeat-like/Quinoprotein amine dehydrogenase"/>
    <property type="match status" value="2"/>
</dbReference>
<dbReference type="SUPFAM" id="SSF47384">
    <property type="entry name" value="Homodimeric domain of signal transducing histidine kinase"/>
    <property type="match status" value="1"/>
</dbReference>
<feature type="domain" description="Response regulatory" evidence="24">
    <location>
        <begin position="1739"/>
        <end position="1854"/>
    </location>
</feature>
<evidence type="ECO:0000256" key="7">
    <source>
        <dbReference type="ARBA" id="ARBA00022692"/>
    </source>
</evidence>
<dbReference type="InterPro" id="IPR029016">
    <property type="entry name" value="GAF-like_dom_sf"/>
</dbReference>
<feature type="domain" description="Response regulatory" evidence="24">
    <location>
        <begin position="1282"/>
        <end position="1405"/>
    </location>
</feature>
<dbReference type="SUPFAM" id="SSF63829">
    <property type="entry name" value="Calcium-dependent phosphotriesterase"/>
    <property type="match status" value="3"/>
</dbReference>
<dbReference type="CDD" id="cd00082">
    <property type="entry name" value="HisKA"/>
    <property type="match status" value="1"/>
</dbReference>
<evidence type="ECO:0000256" key="19">
    <source>
        <dbReference type="ARBA" id="ARBA00070152"/>
    </source>
</evidence>
<dbReference type="Pfam" id="PF07494">
    <property type="entry name" value="Reg_prop"/>
    <property type="match status" value="5"/>
</dbReference>
<dbReference type="Gene3D" id="3.30.70.270">
    <property type="match status" value="1"/>
</dbReference>
<reference evidence="27 28" key="1">
    <citation type="submission" date="2019-11" db="EMBL/GenBank/DDBJ databases">
        <title>Novel species isolated from a subtropical stream in China.</title>
        <authorList>
            <person name="Lu H."/>
        </authorList>
    </citation>
    <scope>NUCLEOTIDE SEQUENCE [LARGE SCALE GENOMIC DNA]</scope>
    <source>
        <strain evidence="27 28">FT92W</strain>
    </source>
</reference>
<dbReference type="SUPFAM" id="SSF52172">
    <property type="entry name" value="CheY-like"/>
    <property type="match status" value="3"/>
</dbReference>
<evidence type="ECO:0000256" key="15">
    <source>
        <dbReference type="ARBA" id="ARBA00023136"/>
    </source>
</evidence>
<evidence type="ECO:0000259" key="25">
    <source>
        <dbReference type="PROSITE" id="PS50887"/>
    </source>
</evidence>
<evidence type="ECO:0000256" key="3">
    <source>
        <dbReference type="ARBA" id="ARBA00012438"/>
    </source>
</evidence>
<feature type="modified residue" description="4-aspartylphosphate" evidence="21">
    <location>
        <position position="1486"/>
    </location>
</feature>
<evidence type="ECO:0000256" key="22">
    <source>
        <dbReference type="SAM" id="MobiDB-lite"/>
    </source>
</evidence>
<comment type="function">
    <text evidence="16">Member of the two-component regulatory system BvgS/BvgA. Phosphorylates BvgA via a four-step phosphorelay in response to environmental signals.</text>
</comment>
<evidence type="ECO:0000256" key="14">
    <source>
        <dbReference type="ARBA" id="ARBA00023026"/>
    </source>
</evidence>
<dbReference type="CDD" id="cd01949">
    <property type="entry name" value="GGDEF"/>
    <property type="match status" value="1"/>
</dbReference>
<dbReference type="InterPro" id="IPR001789">
    <property type="entry name" value="Sig_transdc_resp-reg_receiver"/>
</dbReference>
<feature type="region of interest" description="Disordered" evidence="22">
    <location>
        <begin position="1714"/>
        <end position="1734"/>
    </location>
</feature>
<evidence type="ECO:0000256" key="17">
    <source>
        <dbReference type="ARBA" id="ARBA00064003"/>
    </source>
</evidence>
<dbReference type="FunFam" id="3.30.565.10:FF:000010">
    <property type="entry name" value="Sensor histidine kinase RcsC"/>
    <property type="match status" value="1"/>
</dbReference>
<dbReference type="FunFam" id="1.10.287.130:FF:000002">
    <property type="entry name" value="Two-component osmosensing histidine kinase"/>
    <property type="match status" value="1"/>
</dbReference>
<dbReference type="InterPro" id="IPR036641">
    <property type="entry name" value="HPT_dom_sf"/>
</dbReference>
<gene>
    <name evidence="27" type="ORF">GJ700_08485</name>
</gene>
<feature type="domain" description="HPt" evidence="26">
    <location>
        <begin position="1606"/>
        <end position="1702"/>
    </location>
</feature>
<dbReference type="PRINTS" id="PR00344">
    <property type="entry name" value="BCTRLSENSOR"/>
</dbReference>
<evidence type="ECO:0000256" key="1">
    <source>
        <dbReference type="ARBA" id="ARBA00000085"/>
    </source>
</evidence>
<dbReference type="FunFam" id="3.30.70.270:FF:000001">
    <property type="entry name" value="Diguanylate cyclase domain protein"/>
    <property type="match status" value="1"/>
</dbReference>
<evidence type="ECO:0000256" key="21">
    <source>
        <dbReference type="PROSITE-ProRule" id="PRU00169"/>
    </source>
</evidence>
<feature type="modified residue" description="4-aspartylphosphate" evidence="21">
    <location>
        <position position="1787"/>
    </location>
</feature>
<dbReference type="SUPFAM" id="SSF55073">
    <property type="entry name" value="Nucleotide cyclase"/>
    <property type="match status" value="1"/>
</dbReference>
<dbReference type="SMART" id="SM00388">
    <property type="entry name" value="HisKA"/>
    <property type="match status" value="1"/>
</dbReference>
<evidence type="ECO:0000313" key="28">
    <source>
        <dbReference type="Proteomes" id="UP000446768"/>
    </source>
</evidence>
<name>A0A7X2IKQ4_9BURK</name>
<evidence type="ECO:0000259" key="24">
    <source>
        <dbReference type="PROSITE" id="PS50110"/>
    </source>
</evidence>
<dbReference type="InterPro" id="IPR029787">
    <property type="entry name" value="Nucleotide_cyclase"/>
</dbReference>
<evidence type="ECO:0000256" key="13">
    <source>
        <dbReference type="ARBA" id="ARBA00023012"/>
    </source>
</evidence>
<organism evidence="27 28">
    <name type="scientific">Pseudoduganella rivuli</name>
    <dbReference type="NCBI Taxonomy" id="2666085"/>
    <lineage>
        <taxon>Bacteria</taxon>
        <taxon>Pseudomonadati</taxon>
        <taxon>Pseudomonadota</taxon>
        <taxon>Betaproteobacteria</taxon>
        <taxon>Burkholderiales</taxon>
        <taxon>Oxalobacteraceae</taxon>
        <taxon>Telluria group</taxon>
        <taxon>Pseudoduganella</taxon>
    </lineage>
</organism>
<feature type="domain" description="Response regulatory" evidence="24">
    <location>
        <begin position="1434"/>
        <end position="1553"/>
    </location>
</feature>
<comment type="caution">
    <text evidence="27">The sequence shown here is derived from an EMBL/GenBank/DDBJ whole genome shotgun (WGS) entry which is preliminary data.</text>
</comment>
<evidence type="ECO:0000256" key="5">
    <source>
        <dbReference type="ARBA" id="ARBA00022553"/>
    </source>
</evidence>
<evidence type="ECO:0000256" key="16">
    <source>
        <dbReference type="ARBA" id="ARBA00058004"/>
    </source>
</evidence>
<dbReference type="PANTHER" id="PTHR45339">
    <property type="entry name" value="HYBRID SIGNAL TRANSDUCTION HISTIDINE KINASE J"/>
    <property type="match status" value="1"/>
</dbReference>
<dbReference type="SMART" id="SM00267">
    <property type="entry name" value="GGDEF"/>
    <property type="match status" value="1"/>
</dbReference>
<dbReference type="Pfam" id="PF01627">
    <property type="entry name" value="Hpt"/>
    <property type="match status" value="1"/>
</dbReference>
<dbReference type="Gene3D" id="2.60.40.10">
    <property type="entry name" value="Immunoglobulins"/>
    <property type="match status" value="1"/>
</dbReference>
<evidence type="ECO:0000256" key="9">
    <source>
        <dbReference type="ARBA" id="ARBA00022741"/>
    </source>
</evidence>
<dbReference type="Pfam" id="PF07495">
    <property type="entry name" value="Y_Y_Y"/>
    <property type="match status" value="1"/>
</dbReference>
<dbReference type="InterPro" id="IPR005467">
    <property type="entry name" value="His_kinase_dom"/>
</dbReference>
<dbReference type="Gene3D" id="3.30.450.40">
    <property type="match status" value="1"/>
</dbReference>
<protein>
    <recommendedName>
        <fullName evidence="18">Sensory/regulatory protein RpfC</fullName>
        <ecNumber evidence="3">2.7.13.3</ecNumber>
    </recommendedName>
    <alternativeName>
        <fullName evidence="19">Virulence sensor protein BvgS</fullName>
    </alternativeName>
</protein>
<keyword evidence="7" id="KW-0812">Transmembrane</keyword>
<dbReference type="InterPro" id="IPR013783">
    <property type="entry name" value="Ig-like_fold"/>
</dbReference>
<evidence type="ECO:0000259" key="23">
    <source>
        <dbReference type="PROSITE" id="PS50109"/>
    </source>
</evidence>
<dbReference type="EMBL" id="WKJJ01000004">
    <property type="protein sequence ID" value="MRV71764.1"/>
    <property type="molecule type" value="Genomic_DNA"/>
</dbReference>
<keyword evidence="12" id="KW-1133">Transmembrane helix</keyword>
<dbReference type="SUPFAM" id="SSF55781">
    <property type="entry name" value="GAF domain-like"/>
    <property type="match status" value="1"/>
</dbReference>
<evidence type="ECO:0000259" key="26">
    <source>
        <dbReference type="PROSITE" id="PS50894"/>
    </source>
</evidence>
<dbReference type="Gene3D" id="1.10.287.130">
    <property type="match status" value="1"/>
</dbReference>
<dbReference type="Pfam" id="PF00990">
    <property type="entry name" value="GGDEF"/>
    <property type="match status" value="1"/>
</dbReference>
<keyword evidence="4" id="KW-1003">Cell membrane</keyword>
<dbReference type="InterPro" id="IPR003594">
    <property type="entry name" value="HATPase_dom"/>
</dbReference>
<dbReference type="InterPro" id="IPR011123">
    <property type="entry name" value="Y_Y_Y"/>
</dbReference>
<keyword evidence="14" id="KW-0843">Virulence</keyword>
<dbReference type="GO" id="GO:0000155">
    <property type="term" value="F:phosphorelay sensor kinase activity"/>
    <property type="evidence" value="ECO:0007669"/>
    <property type="project" value="InterPro"/>
</dbReference>
<keyword evidence="6" id="KW-0808">Transferase</keyword>
<keyword evidence="28" id="KW-1185">Reference proteome</keyword>
<dbReference type="InterPro" id="IPR036890">
    <property type="entry name" value="HATPase_C_sf"/>
</dbReference>
<feature type="modified residue" description="Phosphohistidine" evidence="20">
    <location>
        <position position="1648"/>
    </location>
</feature>
<keyword evidence="9" id="KW-0547">Nucleotide-binding</keyword>
<evidence type="ECO:0000256" key="18">
    <source>
        <dbReference type="ARBA" id="ARBA00068150"/>
    </source>
</evidence>
<keyword evidence="15" id="KW-0472">Membrane</keyword>
<evidence type="ECO:0000256" key="20">
    <source>
        <dbReference type="PROSITE-ProRule" id="PRU00110"/>
    </source>
</evidence>
<evidence type="ECO:0000256" key="4">
    <source>
        <dbReference type="ARBA" id="ARBA00022475"/>
    </source>
</evidence>
<dbReference type="Proteomes" id="UP000446768">
    <property type="component" value="Unassembled WGS sequence"/>
</dbReference>
<proteinExistence type="predicted"/>
<dbReference type="PROSITE" id="PS50894">
    <property type="entry name" value="HPT"/>
    <property type="match status" value="1"/>
</dbReference>
<dbReference type="InterPro" id="IPR000160">
    <property type="entry name" value="GGDEF_dom"/>
</dbReference>
<dbReference type="Pfam" id="PF02518">
    <property type="entry name" value="HATPase_c"/>
    <property type="match status" value="1"/>
</dbReference>
<evidence type="ECO:0000256" key="12">
    <source>
        <dbReference type="ARBA" id="ARBA00022989"/>
    </source>
</evidence>
<dbReference type="Gene3D" id="1.20.120.160">
    <property type="entry name" value="HPT domain"/>
    <property type="match status" value="1"/>
</dbReference>
<dbReference type="InterPro" id="IPR011006">
    <property type="entry name" value="CheY-like_superfamily"/>
</dbReference>
<dbReference type="GO" id="GO:0005524">
    <property type="term" value="F:ATP binding"/>
    <property type="evidence" value="ECO:0007669"/>
    <property type="project" value="UniProtKB-KW"/>
</dbReference>
<feature type="modified residue" description="4-aspartylphosphate" evidence="21">
    <location>
        <position position="1337"/>
    </location>
</feature>
<feature type="domain" description="GGDEF" evidence="25">
    <location>
        <begin position="1897"/>
        <end position="2034"/>
    </location>
</feature>
<dbReference type="InterPro" id="IPR004358">
    <property type="entry name" value="Sig_transdc_His_kin-like_C"/>
</dbReference>
<comment type="subunit">
    <text evidence="17">At low DSF concentrations, interacts with RpfF.</text>
</comment>
<dbReference type="InterPro" id="IPR008207">
    <property type="entry name" value="Sig_transdc_His_kin_Hpt_dom"/>
</dbReference>
<dbReference type="InterPro" id="IPR011110">
    <property type="entry name" value="Reg_prop"/>
</dbReference>
<evidence type="ECO:0000313" key="27">
    <source>
        <dbReference type="EMBL" id="MRV71764.1"/>
    </source>
</evidence>
<accession>A0A7X2IKQ4</accession>
<dbReference type="InterPro" id="IPR003661">
    <property type="entry name" value="HisK_dim/P_dom"/>
</dbReference>
<dbReference type="Gene3D" id="3.40.50.2300">
    <property type="match status" value="3"/>
</dbReference>
<keyword evidence="13" id="KW-0902">Two-component regulatory system</keyword>
<dbReference type="CDD" id="cd16922">
    <property type="entry name" value="HATPase_EvgS-ArcB-TorS-like"/>
    <property type="match status" value="1"/>
</dbReference>
<evidence type="ECO:0000256" key="2">
    <source>
        <dbReference type="ARBA" id="ARBA00004651"/>
    </source>
</evidence>
<feature type="domain" description="Histidine kinase" evidence="23">
    <location>
        <begin position="1043"/>
        <end position="1264"/>
    </location>
</feature>
<keyword evidence="10" id="KW-0418">Kinase</keyword>
<dbReference type="PROSITE" id="PS50109">
    <property type="entry name" value="HIS_KIN"/>
    <property type="match status" value="1"/>
</dbReference>
<evidence type="ECO:0000256" key="10">
    <source>
        <dbReference type="ARBA" id="ARBA00022777"/>
    </source>
</evidence>
<comment type="subcellular location">
    <subcellularLocation>
        <location evidence="2">Cell membrane</location>
        <topology evidence="2">Multi-pass membrane protein</topology>
    </subcellularLocation>
</comment>
<dbReference type="Gene3D" id="3.30.565.10">
    <property type="entry name" value="Histidine kinase-like ATPase, C-terminal domain"/>
    <property type="match status" value="1"/>
</dbReference>
<dbReference type="PANTHER" id="PTHR45339:SF1">
    <property type="entry name" value="HYBRID SIGNAL TRANSDUCTION HISTIDINE KINASE J"/>
    <property type="match status" value="1"/>
</dbReference>
<dbReference type="InterPro" id="IPR036097">
    <property type="entry name" value="HisK_dim/P_sf"/>
</dbReference>
<keyword evidence="11" id="KW-0067">ATP-binding</keyword>
<dbReference type="PROSITE" id="PS50110">
    <property type="entry name" value="RESPONSE_REGULATORY"/>
    <property type="match status" value="3"/>
</dbReference>
<dbReference type="InterPro" id="IPR043128">
    <property type="entry name" value="Rev_trsase/Diguanyl_cyclase"/>
</dbReference>
<dbReference type="PROSITE" id="PS50887">
    <property type="entry name" value="GGDEF"/>
    <property type="match status" value="1"/>
</dbReference>
<dbReference type="SUPFAM" id="SSF55874">
    <property type="entry name" value="ATPase domain of HSP90 chaperone/DNA topoisomerase II/histidine kinase"/>
    <property type="match status" value="1"/>
</dbReference>
<dbReference type="Pfam" id="PF00512">
    <property type="entry name" value="HisKA"/>
    <property type="match status" value="1"/>
</dbReference>
<dbReference type="GO" id="GO:0005886">
    <property type="term" value="C:plasma membrane"/>
    <property type="evidence" value="ECO:0007669"/>
    <property type="project" value="UniProtKB-SubCell"/>
</dbReference>
<dbReference type="SMART" id="SM00387">
    <property type="entry name" value="HATPase_c"/>
    <property type="match status" value="1"/>
</dbReference>
<dbReference type="CDD" id="cd17546">
    <property type="entry name" value="REC_hyHK_CKI1_RcsC-like"/>
    <property type="match status" value="2"/>
</dbReference>
<dbReference type="RefSeq" id="WP_154372571.1">
    <property type="nucleotide sequence ID" value="NZ_WKJJ01000004.1"/>
</dbReference>
<comment type="catalytic activity">
    <reaction evidence="1">
        <text>ATP + protein L-histidine = ADP + protein N-phospho-L-histidine.</text>
        <dbReference type="EC" id="2.7.13.3"/>
    </reaction>
</comment>
<dbReference type="Pfam" id="PF00072">
    <property type="entry name" value="Response_reg"/>
    <property type="match status" value="3"/>
</dbReference>
<evidence type="ECO:0000256" key="11">
    <source>
        <dbReference type="ARBA" id="ARBA00022840"/>
    </source>
</evidence>
<dbReference type="NCBIfam" id="TIGR00254">
    <property type="entry name" value="GGDEF"/>
    <property type="match status" value="1"/>
</dbReference>
<dbReference type="SMART" id="SM00448">
    <property type="entry name" value="REC"/>
    <property type="match status" value="3"/>
</dbReference>
<dbReference type="SUPFAM" id="SSF47226">
    <property type="entry name" value="Histidine-containing phosphotransfer domain, HPT domain"/>
    <property type="match status" value="1"/>
</dbReference>
<dbReference type="EC" id="2.7.13.3" evidence="3"/>
<evidence type="ECO:0000256" key="6">
    <source>
        <dbReference type="ARBA" id="ARBA00022679"/>
    </source>
</evidence>
<keyword evidence="5 21" id="KW-0597">Phosphoprotein</keyword>
<dbReference type="InterPro" id="IPR015943">
    <property type="entry name" value="WD40/YVTN_repeat-like_dom_sf"/>
</dbReference>